<organism evidence="1">
    <name type="scientific">Aplanochytrium stocchinoi</name>
    <dbReference type="NCBI Taxonomy" id="215587"/>
    <lineage>
        <taxon>Eukaryota</taxon>
        <taxon>Sar</taxon>
        <taxon>Stramenopiles</taxon>
        <taxon>Bigyra</taxon>
        <taxon>Labyrinthulomycetes</taxon>
        <taxon>Thraustochytrida</taxon>
        <taxon>Thraustochytriidae</taxon>
        <taxon>Aplanochytrium</taxon>
    </lineage>
</organism>
<dbReference type="GO" id="GO:0016491">
    <property type="term" value="F:oxidoreductase activity"/>
    <property type="evidence" value="ECO:0007669"/>
    <property type="project" value="TreeGrafter"/>
</dbReference>
<dbReference type="PANTHER" id="PTHR43313">
    <property type="entry name" value="SHORT-CHAIN DEHYDROGENASE/REDUCTASE FAMILY 9C"/>
    <property type="match status" value="1"/>
</dbReference>
<dbReference type="InterPro" id="IPR036291">
    <property type="entry name" value="NAD(P)-bd_dom_sf"/>
</dbReference>
<dbReference type="GO" id="GO:0008202">
    <property type="term" value="P:steroid metabolic process"/>
    <property type="evidence" value="ECO:0007669"/>
    <property type="project" value="TreeGrafter"/>
</dbReference>
<dbReference type="CDD" id="cd05233">
    <property type="entry name" value="SDR_c"/>
    <property type="match status" value="1"/>
</dbReference>
<proteinExistence type="predicted"/>
<gene>
    <name evidence="1" type="ORF">ASTO00021_LOCUS11190</name>
</gene>
<dbReference type="InterPro" id="IPR002347">
    <property type="entry name" value="SDR_fam"/>
</dbReference>
<dbReference type="SUPFAM" id="SSF51735">
    <property type="entry name" value="NAD(P)-binding Rossmann-fold domains"/>
    <property type="match status" value="1"/>
</dbReference>
<sequence>MAIFTLKNAAYFGVIYVLYSWLNSKKYRVHDTGVVIVTGASSGIGYDAALGLDREGYHVLAGVRNEKAAAQLRKNGSPRLQPVILDVTSEEDILSTLNLADDIFEKNNTLPLVGIVNNAGVSNDLPWEFMTKESIDFTMDINFKGVALLTVRAYIYIIHSLQ</sequence>
<evidence type="ECO:0008006" key="2">
    <source>
        <dbReference type="Google" id="ProtNLM"/>
    </source>
</evidence>
<dbReference type="EMBL" id="HBIN01014759">
    <property type="protein sequence ID" value="CAE0441059.1"/>
    <property type="molecule type" value="Transcribed_RNA"/>
</dbReference>
<dbReference type="AlphaFoldDB" id="A0A7S3PJ70"/>
<dbReference type="Gene3D" id="3.40.50.720">
    <property type="entry name" value="NAD(P)-binding Rossmann-like Domain"/>
    <property type="match status" value="1"/>
</dbReference>
<reference evidence="1" key="1">
    <citation type="submission" date="2021-01" db="EMBL/GenBank/DDBJ databases">
        <authorList>
            <person name="Corre E."/>
            <person name="Pelletier E."/>
            <person name="Niang G."/>
            <person name="Scheremetjew M."/>
            <person name="Finn R."/>
            <person name="Kale V."/>
            <person name="Holt S."/>
            <person name="Cochrane G."/>
            <person name="Meng A."/>
            <person name="Brown T."/>
            <person name="Cohen L."/>
        </authorList>
    </citation>
    <scope>NUCLEOTIDE SEQUENCE</scope>
    <source>
        <strain evidence="1">GSBS06</strain>
    </source>
</reference>
<dbReference type="PANTHER" id="PTHR43313:SF1">
    <property type="entry name" value="3BETA-HYDROXYSTEROID DEHYDROGENASE DHS-16"/>
    <property type="match status" value="1"/>
</dbReference>
<dbReference type="Pfam" id="PF00106">
    <property type="entry name" value="adh_short"/>
    <property type="match status" value="1"/>
</dbReference>
<protein>
    <recommendedName>
        <fullName evidence="2">Protochlorophyllide reductase</fullName>
    </recommendedName>
</protein>
<evidence type="ECO:0000313" key="1">
    <source>
        <dbReference type="EMBL" id="CAE0441059.1"/>
    </source>
</evidence>
<accession>A0A7S3PJ70</accession>
<name>A0A7S3PJ70_9STRA</name>